<comment type="cofactor">
    <cofactor evidence="1 7">
        <name>heme</name>
        <dbReference type="ChEBI" id="CHEBI:30413"/>
    </cofactor>
</comment>
<keyword evidence="5 7" id="KW-0408">Iron</keyword>
<protein>
    <submittedName>
        <fullName evidence="9">Cytochrome P450</fullName>
    </submittedName>
</protein>
<dbReference type="GO" id="GO:0004497">
    <property type="term" value="F:monooxygenase activity"/>
    <property type="evidence" value="ECO:0007669"/>
    <property type="project" value="UniProtKB-KW"/>
</dbReference>
<evidence type="ECO:0000256" key="1">
    <source>
        <dbReference type="ARBA" id="ARBA00001971"/>
    </source>
</evidence>
<keyword evidence="10" id="KW-1185">Reference proteome</keyword>
<evidence type="ECO:0000256" key="6">
    <source>
        <dbReference type="ARBA" id="ARBA00023033"/>
    </source>
</evidence>
<dbReference type="GO" id="GO:0005506">
    <property type="term" value="F:iron ion binding"/>
    <property type="evidence" value="ECO:0007669"/>
    <property type="project" value="InterPro"/>
</dbReference>
<dbReference type="InterPro" id="IPR001128">
    <property type="entry name" value="Cyt_P450"/>
</dbReference>
<accession>A0A6G1KNZ5</accession>
<evidence type="ECO:0000256" key="5">
    <source>
        <dbReference type="ARBA" id="ARBA00023004"/>
    </source>
</evidence>
<comment type="similarity">
    <text evidence="2 8">Belongs to the cytochrome P450 family.</text>
</comment>
<dbReference type="PANTHER" id="PTHR24287">
    <property type="entry name" value="P450, PUTATIVE (EUROFUNG)-RELATED"/>
    <property type="match status" value="1"/>
</dbReference>
<dbReference type="InterPro" id="IPR036396">
    <property type="entry name" value="Cyt_P450_sf"/>
</dbReference>
<dbReference type="Pfam" id="PF00067">
    <property type="entry name" value="p450"/>
    <property type="match status" value="1"/>
</dbReference>
<dbReference type="Gene3D" id="1.10.630.10">
    <property type="entry name" value="Cytochrome P450"/>
    <property type="match status" value="1"/>
</dbReference>
<evidence type="ECO:0000256" key="7">
    <source>
        <dbReference type="PIRSR" id="PIRSR602401-1"/>
    </source>
</evidence>
<organism evidence="9 10">
    <name type="scientific">Pleomassaria siparia CBS 279.74</name>
    <dbReference type="NCBI Taxonomy" id="1314801"/>
    <lineage>
        <taxon>Eukaryota</taxon>
        <taxon>Fungi</taxon>
        <taxon>Dikarya</taxon>
        <taxon>Ascomycota</taxon>
        <taxon>Pezizomycotina</taxon>
        <taxon>Dothideomycetes</taxon>
        <taxon>Pleosporomycetidae</taxon>
        <taxon>Pleosporales</taxon>
        <taxon>Pleomassariaceae</taxon>
        <taxon>Pleomassaria</taxon>
    </lineage>
</organism>
<evidence type="ECO:0000256" key="2">
    <source>
        <dbReference type="ARBA" id="ARBA00010617"/>
    </source>
</evidence>
<dbReference type="AlphaFoldDB" id="A0A6G1KNZ5"/>
<dbReference type="InterPro" id="IPR002401">
    <property type="entry name" value="Cyt_P450_E_grp-I"/>
</dbReference>
<dbReference type="InterPro" id="IPR047146">
    <property type="entry name" value="Cyt_P450_E_CYP52_fungi"/>
</dbReference>
<dbReference type="Proteomes" id="UP000799428">
    <property type="component" value="Unassembled WGS sequence"/>
</dbReference>
<evidence type="ECO:0000256" key="8">
    <source>
        <dbReference type="RuleBase" id="RU000461"/>
    </source>
</evidence>
<keyword evidence="6 8" id="KW-0503">Monooxygenase</keyword>
<dbReference type="PROSITE" id="PS00086">
    <property type="entry name" value="CYTOCHROME_P450"/>
    <property type="match status" value="1"/>
</dbReference>
<feature type="binding site" description="axial binding residue" evidence="7">
    <location>
        <position position="350"/>
    </location>
    <ligand>
        <name>heme</name>
        <dbReference type="ChEBI" id="CHEBI:30413"/>
    </ligand>
    <ligandPart>
        <name>Fe</name>
        <dbReference type="ChEBI" id="CHEBI:18248"/>
    </ligandPart>
</feature>
<dbReference type="PRINTS" id="PR00463">
    <property type="entry name" value="EP450I"/>
</dbReference>
<evidence type="ECO:0000256" key="4">
    <source>
        <dbReference type="ARBA" id="ARBA00023002"/>
    </source>
</evidence>
<dbReference type="EMBL" id="MU005764">
    <property type="protein sequence ID" value="KAF2714530.1"/>
    <property type="molecule type" value="Genomic_DNA"/>
</dbReference>
<keyword evidence="7 8" id="KW-0349">Heme</keyword>
<dbReference type="SUPFAM" id="SSF48264">
    <property type="entry name" value="Cytochrome P450"/>
    <property type="match status" value="1"/>
</dbReference>
<name>A0A6G1KNZ5_9PLEO</name>
<keyword evidence="4 8" id="KW-0560">Oxidoreductase</keyword>
<dbReference type="InterPro" id="IPR017972">
    <property type="entry name" value="Cyt_P450_CS"/>
</dbReference>
<dbReference type="GO" id="GO:0016705">
    <property type="term" value="F:oxidoreductase activity, acting on paired donors, with incorporation or reduction of molecular oxygen"/>
    <property type="evidence" value="ECO:0007669"/>
    <property type="project" value="InterPro"/>
</dbReference>
<dbReference type="PANTHER" id="PTHR24287:SF19">
    <property type="entry name" value="CYTOCHROME P450"/>
    <property type="match status" value="1"/>
</dbReference>
<dbReference type="OrthoDB" id="1470350at2759"/>
<keyword evidence="3 7" id="KW-0479">Metal-binding</keyword>
<reference evidence="9" key="1">
    <citation type="journal article" date="2020" name="Stud. Mycol.">
        <title>101 Dothideomycetes genomes: a test case for predicting lifestyles and emergence of pathogens.</title>
        <authorList>
            <person name="Haridas S."/>
            <person name="Albert R."/>
            <person name="Binder M."/>
            <person name="Bloem J."/>
            <person name="Labutti K."/>
            <person name="Salamov A."/>
            <person name="Andreopoulos B."/>
            <person name="Baker S."/>
            <person name="Barry K."/>
            <person name="Bills G."/>
            <person name="Bluhm B."/>
            <person name="Cannon C."/>
            <person name="Castanera R."/>
            <person name="Culley D."/>
            <person name="Daum C."/>
            <person name="Ezra D."/>
            <person name="Gonzalez J."/>
            <person name="Henrissat B."/>
            <person name="Kuo A."/>
            <person name="Liang C."/>
            <person name="Lipzen A."/>
            <person name="Lutzoni F."/>
            <person name="Magnuson J."/>
            <person name="Mondo S."/>
            <person name="Nolan M."/>
            <person name="Ohm R."/>
            <person name="Pangilinan J."/>
            <person name="Park H.-J."/>
            <person name="Ramirez L."/>
            <person name="Alfaro M."/>
            <person name="Sun H."/>
            <person name="Tritt A."/>
            <person name="Yoshinaga Y."/>
            <person name="Zwiers L.-H."/>
            <person name="Turgeon B."/>
            <person name="Goodwin S."/>
            <person name="Spatafora J."/>
            <person name="Crous P."/>
            <person name="Grigoriev I."/>
        </authorList>
    </citation>
    <scope>NUCLEOTIDE SEQUENCE</scope>
    <source>
        <strain evidence="9">CBS 279.74</strain>
    </source>
</reference>
<gene>
    <name evidence="9" type="ORF">K504DRAFT_496455</name>
</gene>
<evidence type="ECO:0000313" key="10">
    <source>
        <dbReference type="Proteomes" id="UP000799428"/>
    </source>
</evidence>
<evidence type="ECO:0000313" key="9">
    <source>
        <dbReference type="EMBL" id="KAF2714530.1"/>
    </source>
</evidence>
<sequence length="404" mass="46701">MQVSGSLSQAILKTQTSLFKPCSSKTIKTHAFGTTIYRTYDDEVSKNFQSIFFKDFGIEPLRFHVAENLWGNGIVVSDGKTWADVRSFIRSSFDIVHTKNIERSSHHVDKFMKLLPRDGSTVDMMPLFKRLILDTSSEFLFGESLNALDEHSPVWFDACKQVTDFCDTFVTEAIARVEEGEERYANEKRLRLIDEAVKSTKDRYTLRSLILSVFSPAHDGAAVALSNTFFHLSRHPRVWSKLREEVMESSDEPITYDLLNSYQYLKDVFREVTLNQRAALKDVILLCGGVPKGNDPLYVQKGDIIDVDYRTMMRDSENWGSDANQFRPERWREIRPTWEYTPFGGGPRACPGIRLVYTEIAYTVVKIIRDFTALNNRDEEDEWQEKMRWTFQSKNGTKVGWLRT</sequence>
<proteinExistence type="inferred from homology"/>
<evidence type="ECO:0000256" key="3">
    <source>
        <dbReference type="ARBA" id="ARBA00022723"/>
    </source>
</evidence>
<dbReference type="GO" id="GO:0020037">
    <property type="term" value="F:heme binding"/>
    <property type="evidence" value="ECO:0007669"/>
    <property type="project" value="InterPro"/>
</dbReference>